<reference evidence="2" key="1">
    <citation type="journal article" date="2015" name="MBio">
        <title>Genome-Resolved Metagenomic Analysis Reveals Roles for Candidate Phyla and Other Microbial Community Members in Biogeochemical Transformations in Oil Reservoirs.</title>
        <authorList>
            <person name="Hu P."/>
            <person name="Tom L."/>
            <person name="Singh A."/>
            <person name="Thomas B.C."/>
            <person name="Baker B.J."/>
            <person name="Piceno Y.M."/>
            <person name="Andersen G.L."/>
            <person name="Banfield J.F."/>
        </authorList>
    </citation>
    <scope>NUCLEOTIDE SEQUENCE [LARGE SCALE GENOMIC DNA]</scope>
</reference>
<name>A0A101GP67_9EURY</name>
<dbReference type="EMBL" id="LGGD01000086">
    <property type="protein sequence ID" value="KUK62027.1"/>
    <property type="molecule type" value="Genomic_DNA"/>
</dbReference>
<protein>
    <submittedName>
        <fullName evidence="1">Uncharacterized protein</fullName>
    </submittedName>
</protein>
<accession>A0A101GP67</accession>
<sequence>MPAFRFFFLFILFSSVFFPEAGEAYLQVRGARTSCCLRACGALHPGRQPGMGGSRASRDTGSGTHAEELNVPLYTFSVTRIYTLVLCRIFSPKNRLLWAQKRCRAGRVGPQFGERTQSGFTVSGRPPVYMTDLRARGALPGCTSAAHVQDASGLAFRSE</sequence>
<evidence type="ECO:0000313" key="2">
    <source>
        <dbReference type="Proteomes" id="UP000054323"/>
    </source>
</evidence>
<proteinExistence type="predicted"/>
<gene>
    <name evidence="1" type="ORF">XD82_0838</name>
</gene>
<evidence type="ECO:0000313" key="1">
    <source>
        <dbReference type="EMBL" id="KUK62027.1"/>
    </source>
</evidence>
<organism evidence="1 2">
    <name type="scientific">Methanoculleus marisnigri</name>
    <dbReference type="NCBI Taxonomy" id="2198"/>
    <lineage>
        <taxon>Archaea</taxon>
        <taxon>Methanobacteriati</taxon>
        <taxon>Methanobacteriota</taxon>
        <taxon>Stenosarchaea group</taxon>
        <taxon>Methanomicrobia</taxon>
        <taxon>Methanomicrobiales</taxon>
        <taxon>Methanomicrobiaceae</taxon>
        <taxon>Methanoculleus</taxon>
    </lineage>
</organism>
<dbReference type="Proteomes" id="UP000054323">
    <property type="component" value="Unassembled WGS sequence"/>
</dbReference>
<comment type="caution">
    <text evidence="1">The sequence shown here is derived from an EMBL/GenBank/DDBJ whole genome shotgun (WGS) entry which is preliminary data.</text>
</comment>
<dbReference type="AlphaFoldDB" id="A0A101GP67"/>